<evidence type="ECO:0000256" key="3">
    <source>
        <dbReference type="ARBA" id="ARBA00022989"/>
    </source>
</evidence>
<evidence type="ECO:0000256" key="1">
    <source>
        <dbReference type="ARBA" id="ARBA00004141"/>
    </source>
</evidence>
<evidence type="ECO:0000256" key="2">
    <source>
        <dbReference type="ARBA" id="ARBA00022692"/>
    </source>
</evidence>
<dbReference type="SUPFAM" id="SSF52540">
    <property type="entry name" value="P-loop containing nucleoside triphosphate hydrolases"/>
    <property type="match status" value="1"/>
</dbReference>
<gene>
    <name evidence="6" type="ORF">BXT89_15100</name>
</gene>
<accession>A0A1S8DDD2</accession>
<protein>
    <submittedName>
        <fullName evidence="6">GTPase</fullName>
    </submittedName>
</protein>
<comment type="caution">
    <text evidence="6">The sequence shown here is derived from an EMBL/GenBank/DDBJ whole genome shotgun (WGS) entry which is preliminary data.</text>
</comment>
<evidence type="ECO:0000256" key="4">
    <source>
        <dbReference type="ARBA" id="ARBA00023136"/>
    </source>
</evidence>
<dbReference type="STRING" id="254161.SAMN05216256_12546"/>
<proteinExistence type="predicted"/>
<dbReference type="OrthoDB" id="9255830at2"/>
<dbReference type="Proteomes" id="UP000242847">
    <property type="component" value="Unassembled WGS sequence"/>
</dbReference>
<evidence type="ECO:0000259" key="5">
    <source>
        <dbReference type="Pfam" id="PF01926"/>
    </source>
</evidence>
<dbReference type="CDD" id="cd00882">
    <property type="entry name" value="Ras_like_GTPase"/>
    <property type="match status" value="1"/>
</dbReference>
<dbReference type="Pfam" id="PF01926">
    <property type="entry name" value="MMR_HSR1"/>
    <property type="match status" value="1"/>
</dbReference>
<dbReference type="InterPro" id="IPR006073">
    <property type="entry name" value="GTP-bd"/>
</dbReference>
<dbReference type="EMBL" id="MUBC01000039">
    <property type="protein sequence ID" value="ONM42981.1"/>
    <property type="molecule type" value="Genomic_DNA"/>
</dbReference>
<dbReference type="Gene3D" id="3.40.50.300">
    <property type="entry name" value="P-loop containing nucleotide triphosphate hydrolases"/>
    <property type="match status" value="1"/>
</dbReference>
<dbReference type="RefSeq" id="WP_083728511.1">
    <property type="nucleotide sequence ID" value="NZ_FOUD01000025.1"/>
</dbReference>
<dbReference type="GO" id="GO:0016020">
    <property type="term" value="C:membrane"/>
    <property type="evidence" value="ECO:0007669"/>
    <property type="project" value="UniProtKB-SubCell"/>
</dbReference>
<keyword evidence="3" id="KW-1133">Transmembrane helix</keyword>
<dbReference type="Pfam" id="PF05128">
    <property type="entry name" value="DUF697"/>
    <property type="match status" value="1"/>
</dbReference>
<keyword evidence="7" id="KW-1185">Reference proteome</keyword>
<dbReference type="AlphaFoldDB" id="A0A1S8DDD2"/>
<feature type="domain" description="G" evidence="5">
    <location>
        <begin position="28"/>
        <end position="148"/>
    </location>
</feature>
<comment type="subcellular location">
    <subcellularLocation>
        <location evidence="1">Membrane</location>
        <topology evidence="1">Multi-pass membrane protein</topology>
    </subcellularLocation>
</comment>
<organism evidence="6 7">
    <name type="scientific">Halopseudomonas pachastrellae</name>
    <dbReference type="NCBI Taxonomy" id="254161"/>
    <lineage>
        <taxon>Bacteria</taxon>
        <taxon>Pseudomonadati</taxon>
        <taxon>Pseudomonadota</taxon>
        <taxon>Gammaproteobacteria</taxon>
        <taxon>Pseudomonadales</taxon>
        <taxon>Pseudomonadaceae</taxon>
        <taxon>Halopseudomonas</taxon>
    </lineage>
</organism>
<evidence type="ECO:0000313" key="7">
    <source>
        <dbReference type="Proteomes" id="UP000242847"/>
    </source>
</evidence>
<evidence type="ECO:0000313" key="6">
    <source>
        <dbReference type="EMBL" id="ONM42981.1"/>
    </source>
</evidence>
<reference evidence="6 7" key="1">
    <citation type="submission" date="2017-01" db="EMBL/GenBank/DDBJ databases">
        <title>Draft genome sequence of Pseudomonas pachastrellae type strain CCUG 46540T from a deep sea.</title>
        <authorList>
            <person name="Gomila M."/>
            <person name="Mulet M."/>
            <person name="Lalucat J."/>
            <person name="Garcia-Valdes E."/>
        </authorList>
    </citation>
    <scope>NUCLEOTIDE SEQUENCE [LARGE SCALE GENOMIC DNA]</scope>
    <source>
        <strain evidence="6 7">CCUG 46540</strain>
    </source>
</reference>
<sequence>MTTTSNAVPNPIEDAIENALKSSGKINIIIAGKTGVGKSTLINSVFRGDLAETGSGRPVTQRTEEISKPGHPISILDTKGLELKDYSFIAAELRSVIEQRSSSEDENQHIHVAWLCIHEDGRRVEDAEIELCRLFTEKKIPVIAVITKSRCDQGFSSEVKKALTSVAAVVSVRALAEVMDDDGGEGIRLPPKGLDSLIQETAALLPEAKQRAYANALSSRHAAATRIKIKQAEKEVAIAATAAGALAAVPIPFSDAIGLVPIQVGMLAKIGITFGMEISTTALTTLVTSTLGAGAATLIGRTLVTGLLKLVPGAGSVVGGTIAAATATTLTKALGAAYISVLTQFIEQNPGKELDMSLIAHELRKRVSM</sequence>
<dbReference type="InterPro" id="IPR021147">
    <property type="entry name" value="DUF697"/>
</dbReference>
<name>A0A1S8DDD2_9GAMM</name>
<dbReference type="GO" id="GO:0005525">
    <property type="term" value="F:GTP binding"/>
    <property type="evidence" value="ECO:0007669"/>
    <property type="project" value="InterPro"/>
</dbReference>
<dbReference type="InterPro" id="IPR027417">
    <property type="entry name" value="P-loop_NTPase"/>
</dbReference>
<keyword evidence="2" id="KW-0812">Transmembrane</keyword>
<keyword evidence="4" id="KW-0472">Membrane</keyword>